<dbReference type="InterPro" id="IPR036691">
    <property type="entry name" value="Endo/exonu/phosph_ase_sf"/>
</dbReference>
<feature type="transmembrane region" description="Helical" evidence="1">
    <location>
        <begin position="51"/>
        <end position="73"/>
    </location>
</feature>
<dbReference type="EMBL" id="JGZT01000007">
    <property type="protein sequence ID" value="KFJ02199.1"/>
    <property type="molecule type" value="Genomic_DNA"/>
</dbReference>
<evidence type="ECO:0000256" key="1">
    <source>
        <dbReference type="SAM" id="Phobius"/>
    </source>
</evidence>
<dbReference type="GO" id="GO:0004527">
    <property type="term" value="F:exonuclease activity"/>
    <property type="evidence" value="ECO:0007669"/>
    <property type="project" value="UniProtKB-KW"/>
</dbReference>
<dbReference type="Pfam" id="PF03372">
    <property type="entry name" value="Exo_endo_phos"/>
    <property type="match status" value="1"/>
</dbReference>
<dbReference type="GO" id="GO:0004519">
    <property type="term" value="F:endonuclease activity"/>
    <property type="evidence" value="ECO:0007669"/>
    <property type="project" value="UniProtKB-KW"/>
</dbReference>
<dbReference type="InterPro" id="IPR005135">
    <property type="entry name" value="Endo/exonuclease/phosphatase"/>
</dbReference>
<dbReference type="RefSeq" id="WP_052365643.1">
    <property type="nucleotide sequence ID" value="NZ_JGZT01000007.1"/>
</dbReference>
<dbReference type="Gene3D" id="3.60.10.10">
    <property type="entry name" value="Endonuclease/exonuclease/phosphatase"/>
    <property type="match status" value="1"/>
</dbReference>
<keyword evidence="1" id="KW-1133">Transmembrane helix</keyword>
<proteinExistence type="predicted"/>
<protein>
    <submittedName>
        <fullName evidence="3">Endonuclease/exonuclease/phosphatase domain</fullName>
    </submittedName>
</protein>
<dbReference type="Proteomes" id="UP000029003">
    <property type="component" value="Unassembled WGS sequence"/>
</dbReference>
<accession>A0A087E348</accession>
<dbReference type="OrthoDB" id="2340043at2"/>
<reference evidence="3 4" key="1">
    <citation type="submission" date="2014-03" db="EMBL/GenBank/DDBJ databases">
        <title>Genomics of Bifidobacteria.</title>
        <authorList>
            <person name="Ventura M."/>
            <person name="Milani C."/>
            <person name="Lugli G.A."/>
        </authorList>
    </citation>
    <scope>NUCLEOTIDE SEQUENCE [LARGE SCALE GENOMIC DNA]</scope>
    <source>
        <strain evidence="3 4">LMG 21395</strain>
    </source>
</reference>
<keyword evidence="1" id="KW-0472">Membrane</keyword>
<feature type="domain" description="Endonuclease/exonuclease/phosphatase" evidence="2">
    <location>
        <begin position="115"/>
        <end position="296"/>
    </location>
</feature>
<keyword evidence="3" id="KW-0255">Endonuclease</keyword>
<sequence>MAVVLTIIAVLLLVWWLLRFVPAGVEAHMPMPYSTALDRHLWVPAVIGAVWSAALGCWWGAALYALLLVLVIAGESPYYRHLFGRTANTSQATANTATDGTDRPGTSADGVIRAMTLNCRYGRADAENIVRLVRERHIDVLALEELTDELVERLSHAGLNTLLPYCQQGAQHAGDNGGFNAIWSRAEPVGRIATFLNIHAADVPAITIDADACDTPGAPSNPGRQVTFAAAHTKSPMRGCREWSYGVRELDAIVTSPEPVVVLGDLNACLDHRCLRDVLAAGVHDASLECCAWPDPDVPLLDAVAAYRTRPCVGEQRRGLPFGASHHRARYRSSGAARHLECAVTSLPSTNCLRKQEP</sequence>
<evidence type="ECO:0000259" key="2">
    <source>
        <dbReference type="Pfam" id="PF03372"/>
    </source>
</evidence>
<dbReference type="SUPFAM" id="SSF56219">
    <property type="entry name" value="DNase I-like"/>
    <property type="match status" value="1"/>
</dbReference>
<keyword evidence="3" id="KW-0269">Exonuclease</keyword>
<keyword evidence="1" id="KW-0812">Transmembrane</keyword>
<name>A0A087E348_9BIFI</name>
<evidence type="ECO:0000313" key="3">
    <source>
        <dbReference type="EMBL" id="KFJ02199.1"/>
    </source>
</evidence>
<organism evidence="3 4">
    <name type="scientific">Bifidobacterium thermacidophilum subsp. thermacidophilum</name>
    <dbReference type="NCBI Taxonomy" id="79262"/>
    <lineage>
        <taxon>Bacteria</taxon>
        <taxon>Bacillati</taxon>
        <taxon>Actinomycetota</taxon>
        <taxon>Actinomycetes</taxon>
        <taxon>Bifidobacteriales</taxon>
        <taxon>Bifidobacteriaceae</taxon>
        <taxon>Bifidobacterium</taxon>
    </lineage>
</organism>
<keyword evidence="3" id="KW-0378">Hydrolase</keyword>
<dbReference type="AlphaFoldDB" id="A0A087E348"/>
<gene>
    <name evidence="3" type="ORF">THER5_0370</name>
</gene>
<evidence type="ECO:0000313" key="4">
    <source>
        <dbReference type="Proteomes" id="UP000029003"/>
    </source>
</evidence>
<keyword evidence="3" id="KW-0540">Nuclease</keyword>
<comment type="caution">
    <text evidence="3">The sequence shown here is derived from an EMBL/GenBank/DDBJ whole genome shotgun (WGS) entry which is preliminary data.</text>
</comment>